<feature type="domain" description="C2H2-type" evidence="7">
    <location>
        <begin position="444"/>
        <end position="471"/>
    </location>
</feature>
<evidence type="ECO:0000256" key="1">
    <source>
        <dbReference type="ARBA" id="ARBA00022723"/>
    </source>
</evidence>
<dbReference type="SUPFAM" id="SSF57716">
    <property type="entry name" value="Glucocorticoid receptor-like (DNA-binding domain)"/>
    <property type="match status" value="1"/>
</dbReference>
<keyword evidence="4 6" id="KW-0862">Zinc</keyword>
<dbReference type="InterPro" id="IPR012934">
    <property type="entry name" value="Znf_AD"/>
</dbReference>
<feature type="binding site" evidence="6">
    <location>
        <position position="70"/>
    </location>
    <ligand>
        <name>Zn(2+)</name>
        <dbReference type="ChEBI" id="CHEBI:29105"/>
    </ligand>
</feature>
<keyword evidence="3 5" id="KW-0863">Zinc-finger</keyword>
<evidence type="ECO:0000256" key="4">
    <source>
        <dbReference type="ARBA" id="ARBA00022833"/>
    </source>
</evidence>
<organism evidence="9">
    <name type="scientific">Homalodisca liturata</name>
    <dbReference type="NCBI Taxonomy" id="320908"/>
    <lineage>
        <taxon>Eukaryota</taxon>
        <taxon>Metazoa</taxon>
        <taxon>Ecdysozoa</taxon>
        <taxon>Arthropoda</taxon>
        <taxon>Hexapoda</taxon>
        <taxon>Insecta</taxon>
        <taxon>Pterygota</taxon>
        <taxon>Neoptera</taxon>
        <taxon>Paraneoptera</taxon>
        <taxon>Hemiptera</taxon>
        <taxon>Auchenorrhyncha</taxon>
        <taxon>Membracoidea</taxon>
        <taxon>Cicadellidae</taxon>
        <taxon>Cicadellinae</taxon>
        <taxon>Proconiini</taxon>
        <taxon>Homalodisca</taxon>
    </lineage>
</organism>
<feature type="domain" description="C2H2-type" evidence="7">
    <location>
        <begin position="356"/>
        <end position="383"/>
    </location>
</feature>
<dbReference type="Pfam" id="PF07776">
    <property type="entry name" value="zf-AD"/>
    <property type="match status" value="1"/>
</dbReference>
<sequence>MAPETLINSLLDLKNMCRLCLSQNTSLYLIFADSTTADSSLVSMTSRIKACVDIEVTPRCDLPNKICHRCKEQLENWVKFKELCDNANTLLLQCAAGGIQSLSDGILEKNSQNSGSTCLDLPETSSDFSFVDSLLEHDSLFQKLEDTQHECLQSNKPLSDSNPTLHKDDYISTHDDPTNKSEKELKIQNEEAAQKVLNKLNFRKKYFNFYSKKYKCDICDTVFTKYSSLLHHDKVDHKNMIPEEMCGICGKLFVTKIRLYMHKHLKHKVKMYECEICGMKSVSKKSLKVHKVRHSLRFVCNVCNFVASTNRSLQDHLNTHKTERMYRCELCHGTFKQQQALEHHLKTHDVDSVLRAKCDVCSKKFRTYDVLRKHKISHVTEVSGDLKTAFICEICGKVLKTKQSLYIHKSSHSEKHHRCTVCDELFSTKNLLKRHMVVHGERLFACTVCDKSFNRADTLSLHLNTHSQSQLFHCEQCDRTFSLARYLKRHIARIHNKTQNNTQ</sequence>
<proteinExistence type="predicted"/>
<dbReference type="SUPFAM" id="SSF57667">
    <property type="entry name" value="beta-beta-alpha zinc fingers"/>
    <property type="match status" value="5"/>
</dbReference>
<dbReference type="GO" id="GO:0008270">
    <property type="term" value="F:zinc ion binding"/>
    <property type="evidence" value="ECO:0007669"/>
    <property type="project" value="UniProtKB-UniRule"/>
</dbReference>
<accession>A0A1B6HLQ0</accession>
<protein>
    <recommendedName>
        <fullName evidence="10">Protein krueppel</fullName>
    </recommendedName>
</protein>
<feature type="domain" description="C2H2-type" evidence="7">
    <location>
        <begin position="272"/>
        <end position="295"/>
    </location>
</feature>
<feature type="domain" description="C2H2-type" evidence="7">
    <location>
        <begin position="326"/>
        <end position="348"/>
    </location>
</feature>
<dbReference type="PROSITE" id="PS51915">
    <property type="entry name" value="ZAD"/>
    <property type="match status" value="1"/>
</dbReference>
<dbReference type="InterPro" id="IPR013087">
    <property type="entry name" value="Znf_C2H2_type"/>
</dbReference>
<gene>
    <name evidence="9" type="ORF">g.11843</name>
</gene>
<evidence type="ECO:0000256" key="6">
    <source>
        <dbReference type="PROSITE-ProRule" id="PRU01263"/>
    </source>
</evidence>
<feature type="domain" description="C2H2-type" evidence="7">
    <location>
        <begin position="417"/>
        <end position="439"/>
    </location>
</feature>
<dbReference type="Gene3D" id="3.40.1800.20">
    <property type="match status" value="1"/>
</dbReference>
<dbReference type="EMBL" id="GECU01032098">
    <property type="protein sequence ID" value="JAS75608.1"/>
    <property type="molecule type" value="Transcribed_RNA"/>
</dbReference>
<dbReference type="FunFam" id="3.30.160.60:FF:000100">
    <property type="entry name" value="Zinc finger 45-like"/>
    <property type="match status" value="1"/>
</dbReference>
<evidence type="ECO:0000256" key="5">
    <source>
        <dbReference type="PROSITE-ProRule" id="PRU00042"/>
    </source>
</evidence>
<dbReference type="PANTHER" id="PTHR24379:SF121">
    <property type="entry name" value="C2H2-TYPE DOMAIN-CONTAINING PROTEIN"/>
    <property type="match status" value="1"/>
</dbReference>
<evidence type="ECO:0000259" key="8">
    <source>
        <dbReference type="PROSITE" id="PS51915"/>
    </source>
</evidence>
<dbReference type="Pfam" id="PF13912">
    <property type="entry name" value="zf-C2H2_6"/>
    <property type="match status" value="3"/>
</dbReference>
<evidence type="ECO:0000313" key="9">
    <source>
        <dbReference type="EMBL" id="JAS75608.1"/>
    </source>
</evidence>
<dbReference type="InterPro" id="IPR036236">
    <property type="entry name" value="Znf_C2H2_sf"/>
</dbReference>
<dbReference type="SMART" id="SM00868">
    <property type="entry name" value="zf-AD"/>
    <property type="match status" value="1"/>
</dbReference>
<feature type="domain" description="C2H2-type" evidence="7">
    <location>
        <begin position="214"/>
        <end position="242"/>
    </location>
</feature>
<feature type="domain" description="C2H2-type" evidence="7">
    <location>
        <begin position="472"/>
        <end position="500"/>
    </location>
</feature>
<evidence type="ECO:0000256" key="2">
    <source>
        <dbReference type="ARBA" id="ARBA00022737"/>
    </source>
</evidence>
<dbReference type="Gene3D" id="3.30.160.60">
    <property type="entry name" value="Classic Zinc Finger"/>
    <property type="match status" value="6"/>
</dbReference>
<keyword evidence="2" id="KW-0677">Repeat</keyword>
<evidence type="ECO:0000259" key="7">
    <source>
        <dbReference type="PROSITE" id="PS50157"/>
    </source>
</evidence>
<dbReference type="GO" id="GO:0005634">
    <property type="term" value="C:nucleus"/>
    <property type="evidence" value="ECO:0007669"/>
    <property type="project" value="InterPro"/>
</dbReference>
<dbReference type="AlphaFoldDB" id="A0A1B6HLQ0"/>
<feature type="binding site" evidence="6">
    <location>
        <position position="20"/>
    </location>
    <ligand>
        <name>Zn(2+)</name>
        <dbReference type="ChEBI" id="CHEBI:29105"/>
    </ligand>
</feature>
<feature type="binding site" evidence="6">
    <location>
        <position position="67"/>
    </location>
    <ligand>
        <name>Zn(2+)</name>
        <dbReference type="ChEBI" id="CHEBI:29105"/>
    </ligand>
</feature>
<dbReference type="PROSITE" id="PS00028">
    <property type="entry name" value="ZINC_FINGER_C2H2_1"/>
    <property type="match status" value="7"/>
</dbReference>
<name>A0A1B6HLQ0_9HEMI</name>
<evidence type="ECO:0008006" key="10">
    <source>
        <dbReference type="Google" id="ProtNLM"/>
    </source>
</evidence>
<reference evidence="9" key="1">
    <citation type="submission" date="2015-11" db="EMBL/GenBank/DDBJ databases">
        <title>De novo transcriptome assembly of four potential Pierce s Disease insect vectors from Arizona vineyards.</title>
        <authorList>
            <person name="Tassone E.E."/>
        </authorList>
    </citation>
    <scope>NUCLEOTIDE SEQUENCE</scope>
</reference>
<dbReference type="Pfam" id="PF00096">
    <property type="entry name" value="zf-C2H2"/>
    <property type="match status" value="5"/>
</dbReference>
<feature type="binding site" evidence="6">
    <location>
        <position position="17"/>
    </location>
    <ligand>
        <name>Zn(2+)</name>
        <dbReference type="ChEBI" id="CHEBI:29105"/>
    </ligand>
</feature>
<feature type="domain" description="C2H2-type" evidence="7">
    <location>
        <begin position="390"/>
        <end position="417"/>
    </location>
</feature>
<feature type="domain" description="C2H2-type" evidence="7">
    <location>
        <begin position="298"/>
        <end position="325"/>
    </location>
</feature>
<dbReference type="PANTHER" id="PTHR24379">
    <property type="entry name" value="KRAB AND ZINC FINGER DOMAIN-CONTAINING"/>
    <property type="match status" value="1"/>
</dbReference>
<evidence type="ECO:0000256" key="3">
    <source>
        <dbReference type="ARBA" id="ARBA00022771"/>
    </source>
</evidence>
<dbReference type="PROSITE" id="PS50157">
    <property type="entry name" value="ZINC_FINGER_C2H2_2"/>
    <property type="match status" value="9"/>
</dbReference>
<keyword evidence="1 6" id="KW-0479">Metal-binding</keyword>
<dbReference type="SMART" id="SM00355">
    <property type="entry name" value="ZnF_C2H2"/>
    <property type="match status" value="10"/>
</dbReference>
<feature type="domain" description="ZAD" evidence="8">
    <location>
        <begin position="15"/>
        <end position="94"/>
    </location>
</feature>